<sequence length="154" mass="16210">MAALDALGPAWIWIIAGLLLVGGELALPGVFLVWLGLAAGLTGLAEAAFGLPWQGQLLLFSVLAVAAVVLASRLNRQRAPMLNLGAHRLIGRSFRLENGIVAGEGRVRLDDTLWRLAGPDLPAGTQVRVSGVEGTVLRVESVRQKEETVGSRGS</sequence>
<feature type="transmembrane region" description="Helical" evidence="5">
    <location>
        <begin position="57"/>
        <end position="74"/>
    </location>
</feature>
<dbReference type="Gene3D" id="2.40.50.140">
    <property type="entry name" value="Nucleic acid-binding proteins"/>
    <property type="match status" value="1"/>
</dbReference>
<proteinExistence type="predicted"/>
<keyword evidence="8" id="KW-1185">Reference proteome</keyword>
<dbReference type="InterPro" id="IPR012340">
    <property type="entry name" value="NA-bd_OB-fold"/>
</dbReference>
<reference evidence="7" key="1">
    <citation type="journal article" date="2021" name="Front. Microbiol.">
        <title>Comprehensive Comparative Genomics and Phenotyping of Methylobacterium Species.</title>
        <authorList>
            <person name="Alessa O."/>
            <person name="Ogura Y."/>
            <person name="Fujitani Y."/>
            <person name="Takami H."/>
            <person name="Hayashi T."/>
            <person name="Sahin N."/>
            <person name="Tani A."/>
        </authorList>
    </citation>
    <scope>NUCLEOTIDE SEQUENCE</scope>
    <source>
        <strain evidence="7">DSM 14458</strain>
    </source>
</reference>
<evidence type="ECO:0000256" key="5">
    <source>
        <dbReference type="SAM" id="Phobius"/>
    </source>
</evidence>
<evidence type="ECO:0000256" key="3">
    <source>
        <dbReference type="ARBA" id="ARBA00022989"/>
    </source>
</evidence>
<evidence type="ECO:0000256" key="2">
    <source>
        <dbReference type="ARBA" id="ARBA00022692"/>
    </source>
</evidence>
<evidence type="ECO:0000259" key="6">
    <source>
        <dbReference type="Pfam" id="PF01957"/>
    </source>
</evidence>
<dbReference type="EMBL" id="BPRE01000001">
    <property type="protein sequence ID" value="GJE74024.1"/>
    <property type="molecule type" value="Genomic_DNA"/>
</dbReference>
<keyword evidence="3 5" id="KW-1133">Transmembrane helix</keyword>
<keyword evidence="4 5" id="KW-0472">Membrane</keyword>
<evidence type="ECO:0000256" key="4">
    <source>
        <dbReference type="ARBA" id="ARBA00023136"/>
    </source>
</evidence>
<feature type="domain" description="NfeD-like C-terminal" evidence="6">
    <location>
        <begin position="87"/>
        <end position="140"/>
    </location>
</feature>
<reference evidence="7" key="2">
    <citation type="submission" date="2021-08" db="EMBL/GenBank/DDBJ databases">
        <authorList>
            <person name="Tani A."/>
            <person name="Ola A."/>
            <person name="Ogura Y."/>
            <person name="Katsura K."/>
            <person name="Hayashi T."/>
        </authorList>
    </citation>
    <scope>NUCLEOTIDE SEQUENCE</scope>
    <source>
        <strain evidence="7">DSM 14458</strain>
    </source>
</reference>
<evidence type="ECO:0000256" key="1">
    <source>
        <dbReference type="ARBA" id="ARBA00004141"/>
    </source>
</evidence>
<evidence type="ECO:0000313" key="7">
    <source>
        <dbReference type="EMBL" id="GJE74024.1"/>
    </source>
</evidence>
<dbReference type="InterPro" id="IPR052165">
    <property type="entry name" value="Membrane_assoc_protease"/>
</dbReference>
<keyword evidence="2 5" id="KW-0812">Transmembrane</keyword>
<dbReference type="PANTHER" id="PTHR33507:SF3">
    <property type="entry name" value="INNER MEMBRANE PROTEIN YBBJ"/>
    <property type="match status" value="1"/>
</dbReference>
<accession>A0ABQ4UQE0</accession>
<dbReference type="RefSeq" id="WP_137830432.1">
    <property type="nucleotide sequence ID" value="NZ_BPRE01000001.1"/>
</dbReference>
<comment type="caution">
    <text evidence="7">The sequence shown here is derived from an EMBL/GenBank/DDBJ whole genome shotgun (WGS) entry which is preliminary data.</text>
</comment>
<dbReference type="PANTHER" id="PTHR33507">
    <property type="entry name" value="INNER MEMBRANE PROTEIN YBBJ"/>
    <property type="match status" value="1"/>
</dbReference>
<evidence type="ECO:0000313" key="8">
    <source>
        <dbReference type="Proteomes" id="UP001055093"/>
    </source>
</evidence>
<dbReference type="Proteomes" id="UP001055093">
    <property type="component" value="Unassembled WGS sequence"/>
</dbReference>
<feature type="transmembrane region" description="Helical" evidence="5">
    <location>
        <begin position="12"/>
        <end position="37"/>
    </location>
</feature>
<protein>
    <recommendedName>
        <fullName evidence="6">NfeD-like C-terminal domain-containing protein</fullName>
    </recommendedName>
</protein>
<dbReference type="InterPro" id="IPR002810">
    <property type="entry name" value="NfeD-like_C"/>
</dbReference>
<dbReference type="Pfam" id="PF01957">
    <property type="entry name" value="NfeD"/>
    <property type="match status" value="1"/>
</dbReference>
<name>A0ABQ4UQE0_9HYPH</name>
<organism evidence="7 8">
    <name type="scientific">Methylorubrum suomiense</name>
    <dbReference type="NCBI Taxonomy" id="144191"/>
    <lineage>
        <taxon>Bacteria</taxon>
        <taxon>Pseudomonadati</taxon>
        <taxon>Pseudomonadota</taxon>
        <taxon>Alphaproteobacteria</taxon>
        <taxon>Hyphomicrobiales</taxon>
        <taxon>Methylobacteriaceae</taxon>
        <taxon>Methylorubrum</taxon>
    </lineage>
</organism>
<comment type="subcellular location">
    <subcellularLocation>
        <location evidence="1">Membrane</location>
        <topology evidence="1">Multi-pass membrane protein</topology>
    </subcellularLocation>
</comment>
<gene>
    <name evidence="7" type="ORF">BGCPKDLD_0591</name>
</gene>